<dbReference type="AlphaFoldDB" id="D5EMC0"/>
<protein>
    <submittedName>
        <fullName evidence="1">Uncharacterized protein</fullName>
    </submittedName>
</protein>
<reference evidence="1 2" key="1">
    <citation type="journal article" date="2010" name="Stand. Genomic Sci.">
        <title>Complete genome sequence of Coraliomargarita akajimensis type strain (04OKA010-24).</title>
        <authorList>
            <person name="Mavromatis K."/>
            <person name="Abt B."/>
            <person name="Brambilla E."/>
            <person name="Lapidus A."/>
            <person name="Copeland A."/>
            <person name="Deshpande S."/>
            <person name="Nolan M."/>
            <person name="Lucas S."/>
            <person name="Tice H."/>
            <person name="Cheng J.F."/>
            <person name="Han C."/>
            <person name="Detter J.C."/>
            <person name="Woyke T."/>
            <person name="Goodwin L."/>
            <person name="Pitluck S."/>
            <person name="Held B."/>
            <person name="Brettin T."/>
            <person name="Tapia R."/>
            <person name="Ivanova N."/>
            <person name="Mikhailova N."/>
            <person name="Pati A."/>
            <person name="Liolios K."/>
            <person name="Chen A."/>
            <person name="Palaniappan K."/>
            <person name="Land M."/>
            <person name="Hauser L."/>
            <person name="Chang Y.J."/>
            <person name="Jeffries C.D."/>
            <person name="Rohde M."/>
            <person name="Goker M."/>
            <person name="Bristow J."/>
            <person name="Eisen J.A."/>
            <person name="Markowitz V."/>
            <person name="Hugenholtz P."/>
            <person name="Klenk H.P."/>
            <person name="Kyrpides N.C."/>
        </authorList>
    </citation>
    <scope>NUCLEOTIDE SEQUENCE [LARGE SCALE GENOMIC DNA]</scope>
    <source>
        <strain evidence="2">DSM 45221 / IAM 15411 / JCM 23193 / KCTC 12865</strain>
    </source>
</reference>
<keyword evidence="2" id="KW-1185">Reference proteome</keyword>
<evidence type="ECO:0000313" key="1">
    <source>
        <dbReference type="EMBL" id="ADE53326.1"/>
    </source>
</evidence>
<dbReference type="HOGENOM" id="CLU_1719237_0_0_0"/>
<evidence type="ECO:0000313" key="2">
    <source>
        <dbReference type="Proteomes" id="UP000000925"/>
    </source>
</evidence>
<dbReference type="EMBL" id="CP001998">
    <property type="protein sequence ID" value="ADE53326.1"/>
    <property type="molecule type" value="Genomic_DNA"/>
</dbReference>
<dbReference type="STRING" id="583355.Caka_0300"/>
<dbReference type="KEGG" id="caa:Caka_0300"/>
<name>D5EMC0_CORAD</name>
<proteinExistence type="predicted"/>
<gene>
    <name evidence="1" type="ordered locus">Caka_0300</name>
</gene>
<sequence length="152" mass="17200">MKLIPLLFIATACLGDPALDLPLAGTVKEIRKNPIDNSEFSYVIVWNEEKKPRWAAIEFFKTKERKEKIASVELPIKKVEIFDRSLEDIEPFSAKIIGHEWSSSLIIDESILDSAEIYVRMAEHSGSVCSVADLILTFTNHRSEPVATGQRR</sequence>
<accession>D5EMC0</accession>
<organism evidence="1 2">
    <name type="scientific">Coraliomargarita akajimensis (strain DSM 45221 / IAM 15411 / JCM 23193 / KCTC 12865 / 04OKA010-24)</name>
    <dbReference type="NCBI Taxonomy" id="583355"/>
    <lineage>
        <taxon>Bacteria</taxon>
        <taxon>Pseudomonadati</taxon>
        <taxon>Verrucomicrobiota</taxon>
        <taxon>Opitutia</taxon>
        <taxon>Puniceicoccales</taxon>
        <taxon>Coraliomargaritaceae</taxon>
        <taxon>Coraliomargarita</taxon>
    </lineage>
</organism>
<dbReference type="RefSeq" id="WP_013042052.1">
    <property type="nucleotide sequence ID" value="NC_014008.1"/>
</dbReference>
<dbReference type="Proteomes" id="UP000000925">
    <property type="component" value="Chromosome"/>
</dbReference>